<keyword evidence="4" id="KW-0238">DNA-binding</keyword>
<dbReference type="RefSeq" id="WP_084451524.1">
    <property type="nucleotide sequence ID" value="NZ_CP062789.1"/>
</dbReference>
<evidence type="ECO:0000256" key="3">
    <source>
        <dbReference type="SAM" id="MobiDB-lite"/>
    </source>
</evidence>
<evidence type="ECO:0000256" key="2">
    <source>
        <dbReference type="ARBA" id="ARBA00023008"/>
    </source>
</evidence>
<evidence type="ECO:0000313" key="5">
    <source>
        <dbReference type="Proteomes" id="UP000192634"/>
    </source>
</evidence>
<dbReference type="AlphaFoldDB" id="A0A1W2BP10"/>
<protein>
    <submittedName>
        <fullName evidence="4">DNA-binding transcriptional regulator, FrmR family</fullName>
    </submittedName>
</protein>
<organism evidence="4 5">
    <name type="scientific">Janibacter indicus</name>
    <dbReference type="NCBI Taxonomy" id="857417"/>
    <lineage>
        <taxon>Bacteria</taxon>
        <taxon>Bacillati</taxon>
        <taxon>Actinomycetota</taxon>
        <taxon>Actinomycetes</taxon>
        <taxon>Micrococcales</taxon>
        <taxon>Intrasporangiaceae</taxon>
        <taxon>Janibacter</taxon>
    </lineage>
</organism>
<accession>A0A1W2BP10</accession>
<dbReference type="PANTHER" id="PTHR33677:SF3">
    <property type="entry name" value="COPPER-SENSING TRANSCRIPTIONAL REPRESSOR RICR"/>
    <property type="match status" value="1"/>
</dbReference>
<sequence length="117" mass="12782">MTTTTPTTETHLDTYPAGGDGDASDHGYISDKTKYRNRLRRLEGQIRGIDRMVDEDRYCIDILTQISAATRALENVALGLLDDHLKHCVLDAAVAGGPVSEQRLGEASEAIARLVRS</sequence>
<dbReference type="PANTHER" id="PTHR33677">
    <property type="entry name" value="TRANSCRIPTIONAL REPRESSOR FRMR-RELATED"/>
    <property type="match status" value="1"/>
</dbReference>
<dbReference type="Proteomes" id="UP000192634">
    <property type="component" value="Unassembled WGS sequence"/>
</dbReference>
<feature type="region of interest" description="Disordered" evidence="3">
    <location>
        <begin position="1"/>
        <end position="29"/>
    </location>
</feature>
<comment type="similarity">
    <text evidence="1">Belongs to the CsoR family.</text>
</comment>
<dbReference type="GO" id="GO:0003677">
    <property type="term" value="F:DNA binding"/>
    <property type="evidence" value="ECO:0007669"/>
    <property type="project" value="UniProtKB-KW"/>
</dbReference>
<dbReference type="CDD" id="cd10148">
    <property type="entry name" value="CsoR-like_DUF156"/>
    <property type="match status" value="1"/>
</dbReference>
<evidence type="ECO:0000313" key="4">
    <source>
        <dbReference type="EMBL" id="SMC74571.1"/>
    </source>
</evidence>
<dbReference type="Gene3D" id="1.20.58.1000">
    <property type="entry name" value="Metal-sensitive repressor, helix protomer"/>
    <property type="match status" value="1"/>
</dbReference>
<dbReference type="EMBL" id="FWXN01000008">
    <property type="protein sequence ID" value="SMC74571.1"/>
    <property type="molecule type" value="Genomic_DNA"/>
</dbReference>
<name>A0A1W2BP10_9MICO</name>
<evidence type="ECO:0000256" key="1">
    <source>
        <dbReference type="ARBA" id="ARBA00005428"/>
    </source>
</evidence>
<dbReference type="InterPro" id="IPR038390">
    <property type="entry name" value="Metal_Tscrpt_repr_sf"/>
</dbReference>
<reference evidence="4 5" key="1">
    <citation type="submission" date="2017-04" db="EMBL/GenBank/DDBJ databases">
        <authorList>
            <person name="Afonso C.L."/>
            <person name="Miller P.J."/>
            <person name="Scott M.A."/>
            <person name="Spackman E."/>
            <person name="Goraichik I."/>
            <person name="Dimitrov K.M."/>
            <person name="Suarez D.L."/>
            <person name="Swayne D.E."/>
        </authorList>
    </citation>
    <scope>NUCLEOTIDE SEQUENCE [LARGE SCALE GENOMIC DNA]</scope>
    <source>
        <strain evidence="4 5">CGMCC 1.12511</strain>
    </source>
</reference>
<keyword evidence="2" id="KW-0186">Copper</keyword>
<dbReference type="GO" id="GO:0046872">
    <property type="term" value="F:metal ion binding"/>
    <property type="evidence" value="ECO:0007669"/>
    <property type="project" value="InterPro"/>
</dbReference>
<dbReference type="GO" id="GO:0045892">
    <property type="term" value="P:negative regulation of DNA-templated transcription"/>
    <property type="evidence" value="ECO:0007669"/>
    <property type="project" value="UniProtKB-ARBA"/>
</dbReference>
<dbReference type="Pfam" id="PF02583">
    <property type="entry name" value="Trns_repr_metal"/>
    <property type="match status" value="1"/>
</dbReference>
<gene>
    <name evidence="4" type="ORF">SAMN06296429_108193</name>
</gene>
<proteinExistence type="inferred from homology"/>
<dbReference type="InterPro" id="IPR003735">
    <property type="entry name" value="Metal_Tscrpt_repr"/>
</dbReference>